<feature type="domain" description="C2" evidence="3">
    <location>
        <begin position="1"/>
        <end position="99"/>
    </location>
</feature>
<dbReference type="PANTHER" id="PTHR10194">
    <property type="entry name" value="RAS GTPASE-ACTIVATING PROTEINS"/>
    <property type="match status" value="1"/>
</dbReference>
<evidence type="ECO:0000256" key="2">
    <source>
        <dbReference type="SAM" id="MobiDB-lite"/>
    </source>
</evidence>
<dbReference type="InterPro" id="IPR006869">
    <property type="entry name" value="DUF547"/>
</dbReference>
<dbReference type="InterPro" id="IPR008936">
    <property type="entry name" value="Rho_GTPase_activation_prot"/>
</dbReference>
<keyword evidence="1" id="KW-0343">GTPase activation</keyword>
<feature type="domain" description="Ras-GAP" evidence="4">
    <location>
        <begin position="296"/>
        <end position="490"/>
    </location>
</feature>
<proteinExistence type="predicted"/>
<feature type="domain" description="C2" evidence="3">
    <location>
        <begin position="110"/>
        <end position="223"/>
    </location>
</feature>
<dbReference type="InterPro" id="IPR001936">
    <property type="entry name" value="RasGAP_dom"/>
</dbReference>
<dbReference type="AlphaFoldDB" id="A0A6B2KX18"/>
<dbReference type="InterPro" id="IPR000008">
    <property type="entry name" value="C2_dom"/>
</dbReference>
<dbReference type="Gene3D" id="1.10.506.10">
    <property type="entry name" value="GTPase Activation - p120gap, domain 1"/>
    <property type="match status" value="2"/>
</dbReference>
<dbReference type="Pfam" id="PF00616">
    <property type="entry name" value="RasGAP"/>
    <property type="match status" value="1"/>
</dbReference>
<dbReference type="GO" id="GO:0005096">
    <property type="term" value="F:GTPase activator activity"/>
    <property type="evidence" value="ECO:0007669"/>
    <property type="project" value="UniProtKB-KW"/>
</dbReference>
<feature type="region of interest" description="Disordered" evidence="2">
    <location>
        <begin position="572"/>
        <end position="625"/>
    </location>
</feature>
<dbReference type="SUPFAM" id="SSF49562">
    <property type="entry name" value="C2 domain (Calcium/lipid-binding domain, CaLB)"/>
    <property type="match status" value="2"/>
</dbReference>
<dbReference type="SUPFAM" id="SSF48350">
    <property type="entry name" value="GTPase activation domain, GAP"/>
    <property type="match status" value="1"/>
</dbReference>
<protein>
    <submittedName>
        <fullName evidence="5">Uncharacterized protein</fullName>
    </submittedName>
</protein>
<name>A0A6B2KX18_9EUKA</name>
<dbReference type="Pfam" id="PF04784">
    <property type="entry name" value="DUF547"/>
    <property type="match status" value="1"/>
</dbReference>
<dbReference type="PROSITE" id="PS50018">
    <property type="entry name" value="RAS_GTPASE_ACTIV_2"/>
    <property type="match status" value="1"/>
</dbReference>
<reference evidence="5" key="1">
    <citation type="journal article" date="2020" name="J. Eukaryot. Microbiol.">
        <title>De novo Sequencing, Assembly and Annotation of the Transcriptome for the Free-Living Testate Amoeba Arcella intermedia.</title>
        <authorList>
            <person name="Ribeiro G.M."/>
            <person name="Porfirio-Sousa A.L."/>
            <person name="Maurer-Alcala X.X."/>
            <person name="Katz L.A."/>
            <person name="Lahr D.J.G."/>
        </authorList>
    </citation>
    <scope>NUCLEOTIDE SEQUENCE</scope>
</reference>
<dbReference type="PANTHER" id="PTHR10194:SF60">
    <property type="entry name" value="RAS GTPASE-ACTIVATING PROTEIN RASKOL"/>
    <property type="match status" value="1"/>
</dbReference>
<dbReference type="Gene3D" id="2.60.40.150">
    <property type="entry name" value="C2 domain"/>
    <property type="match status" value="2"/>
</dbReference>
<dbReference type="InterPro" id="IPR035892">
    <property type="entry name" value="C2_domain_sf"/>
</dbReference>
<dbReference type="SMART" id="SM00239">
    <property type="entry name" value="C2"/>
    <property type="match status" value="2"/>
</dbReference>
<evidence type="ECO:0000256" key="1">
    <source>
        <dbReference type="ARBA" id="ARBA00022468"/>
    </source>
</evidence>
<evidence type="ECO:0000259" key="4">
    <source>
        <dbReference type="PROSITE" id="PS50018"/>
    </source>
</evidence>
<organism evidence="5">
    <name type="scientific">Arcella intermedia</name>
    <dbReference type="NCBI Taxonomy" id="1963864"/>
    <lineage>
        <taxon>Eukaryota</taxon>
        <taxon>Amoebozoa</taxon>
        <taxon>Tubulinea</taxon>
        <taxon>Elardia</taxon>
        <taxon>Arcellinida</taxon>
        <taxon>Sphaerothecina</taxon>
        <taxon>Arcellidae</taxon>
        <taxon>Arcella</taxon>
    </lineage>
</organism>
<evidence type="ECO:0000259" key="3">
    <source>
        <dbReference type="PROSITE" id="PS50004"/>
    </source>
</evidence>
<dbReference type="InterPro" id="IPR039360">
    <property type="entry name" value="Ras_GTPase"/>
</dbReference>
<sequence>MLFTLNVMVNEIKDLYGKSDKNSETYCIVNVSNQWDQTIGVTGSKPIFDANFDFDLSEDFPVLTLFVFTSKNGRKYNATRKLFVPLLSLPEGNKVANWFPLDYMYPKTYASGEINILAKWEAETLIVIVKSGRNISFPKTNFKCYTVVEVDNQEHVKKKTKVATVKQEKVRWSERLLFSKKNGIGPLMVTVWKESKREGASVLLGTVNIHPSKFESSPLDEWFNLAPSWDNLRIQDENFNLEKLPADQSFGTAKITTEWKKLLVFPIHYYEFLEECLNFNLSEMVSILRYTTVKRDRAVVAKSLMNICDYNSSTLQLLKSLLSEEIEATGKAETLFRLDSLTTKTIDVFMKRVGFVYLKFVLGTALDKMLAFTSSCEIDPTKIPKKEDIKQNYKDLIAFTTMVLERIYSSISECPMPIRLCLWELKDRVSKKFPGKELARDICVVGVFFLRFMGPALMVPKSLKLIDVHPDPTVKALMNNVAKVVQRIANPNSSAVVKGTQVDQPEYYYMVEMDKFVESERGNMKKFIDTLSTPEKKDTFYEPKVKPDSIQKDLAEIEAHLEATYNDIKEIVKPPSKPDWLSITPGEKDPDINIVTTPRGKGRNEPEATPPKSTTPPPKTPDIRLSTPGVVPPTPGVVPPTPGVVSPTPGVAQPTPGAIPVDQSQFSEKTKTLIKKLLSSLDEMEKRRAAVDVHWKDKLNTISLQRKEKDSVDNNLVTTKEIFSKLKGTNFKDKVTTHKSQSKKVIDKCFKGSDILEFLSEAEVNLLLHYAYIYPLTPEHDTTPKIDPKGIYRLYSDMFPSVINMDRLCLSVPPLNQFQLESSKFFYKFEEKALPLAFEIRKQLYELGNTLKWDFNTMAVSSKVSSILENTIHFQKAKITNFTKDEKLCFFLNLYHIIWIHAKIKFNKITDTFFNTAYCVGGLLFSLDDIEHGVLRGNRPKPPSTTPTFQEEDPRLKFIIEVLDPRIHFAILHRSLPINFDVKSINQILDELASKFVQENVQYVPETKTITLASLFQVYEYDFGTDKNSISFIMNYFPPEHPVSTIVPSSKPFSKVSYQTKWDTNTRY</sequence>
<evidence type="ECO:0000313" key="5">
    <source>
        <dbReference type="EMBL" id="NDV29197.1"/>
    </source>
</evidence>
<dbReference type="SMART" id="SM00323">
    <property type="entry name" value="RasGAP"/>
    <property type="match status" value="1"/>
</dbReference>
<accession>A0A6B2KX18</accession>
<dbReference type="Pfam" id="PF00168">
    <property type="entry name" value="C2"/>
    <property type="match status" value="2"/>
</dbReference>
<dbReference type="PROSITE" id="PS50004">
    <property type="entry name" value="C2"/>
    <property type="match status" value="2"/>
</dbReference>
<dbReference type="EMBL" id="GIBP01000228">
    <property type="protein sequence ID" value="NDV29197.1"/>
    <property type="molecule type" value="Transcribed_RNA"/>
</dbReference>